<reference evidence="1 2" key="1">
    <citation type="submission" date="2016-10" db="EMBL/GenBank/DDBJ databases">
        <authorList>
            <person name="de Groot N.N."/>
        </authorList>
    </citation>
    <scope>NUCLEOTIDE SEQUENCE [LARGE SCALE GENOMIC DNA]</scope>
    <source>
        <strain evidence="1 2">DSM 16077</strain>
    </source>
</reference>
<name>A0A1G9RIE0_9PROT</name>
<evidence type="ECO:0000313" key="2">
    <source>
        <dbReference type="Proteomes" id="UP000199759"/>
    </source>
</evidence>
<dbReference type="AlphaFoldDB" id="A0A1G9RIE0"/>
<gene>
    <name evidence="1" type="ORF">SAMN04488568_10734</name>
</gene>
<proteinExistence type="predicted"/>
<accession>A0A1G9RIE0</accession>
<dbReference type="RefSeq" id="WP_091769161.1">
    <property type="nucleotide sequence ID" value="NZ_JBLXBE010000007.1"/>
</dbReference>
<dbReference type="STRING" id="144026.SAMN04488568_10734"/>
<dbReference type="Proteomes" id="UP000199759">
    <property type="component" value="Unassembled WGS sequence"/>
</dbReference>
<evidence type="ECO:0000313" key="1">
    <source>
        <dbReference type="EMBL" id="SDM22931.1"/>
    </source>
</evidence>
<sequence length="187" mass="20618">MRSFAILAAAAILLNGCQTVSDVFETEQPNIGPCPSAMSLYDAHRIVELEGGEVRYENVGFTGEILGVRSLCSYYGERPIIANLELDMAFGRGPAAQGDTHVYEYFVAVTRRDVGVIEKEVFPINIRFRAGEDRVYLTETIEAISIPRANSETSGINFEILTGFELTPEQLAFNRSGQRFRVGAGQD</sequence>
<dbReference type="EMBL" id="FNHG01000007">
    <property type="protein sequence ID" value="SDM22931.1"/>
    <property type="molecule type" value="Genomic_DNA"/>
</dbReference>
<protein>
    <submittedName>
        <fullName evidence="1">Uncharacterized protein</fullName>
    </submittedName>
</protein>
<organism evidence="1 2">
    <name type="scientific">Maricaulis salignorans</name>
    <dbReference type="NCBI Taxonomy" id="144026"/>
    <lineage>
        <taxon>Bacteria</taxon>
        <taxon>Pseudomonadati</taxon>
        <taxon>Pseudomonadota</taxon>
        <taxon>Alphaproteobacteria</taxon>
        <taxon>Maricaulales</taxon>
        <taxon>Maricaulaceae</taxon>
        <taxon>Maricaulis</taxon>
    </lineage>
</organism>
<keyword evidence="2" id="KW-1185">Reference proteome</keyword>
<dbReference type="OrthoDB" id="7171960at2"/>